<evidence type="ECO:0000256" key="1">
    <source>
        <dbReference type="SAM" id="SignalP"/>
    </source>
</evidence>
<dbReference type="GeneID" id="72067497"/>
<gene>
    <name evidence="2" type="ORF">JDV02_005548</name>
</gene>
<dbReference type="KEGG" id="ptkz:JDV02_005548"/>
<evidence type="ECO:0000313" key="3">
    <source>
        <dbReference type="Proteomes" id="UP000829364"/>
    </source>
</evidence>
<name>A0A9Q8QHJ2_9HYPO</name>
<dbReference type="RefSeq" id="XP_047842843.1">
    <property type="nucleotide sequence ID" value="XM_047986859.1"/>
</dbReference>
<organism evidence="2 3">
    <name type="scientific">Purpureocillium takamizusanense</name>
    <dbReference type="NCBI Taxonomy" id="2060973"/>
    <lineage>
        <taxon>Eukaryota</taxon>
        <taxon>Fungi</taxon>
        <taxon>Dikarya</taxon>
        <taxon>Ascomycota</taxon>
        <taxon>Pezizomycotina</taxon>
        <taxon>Sordariomycetes</taxon>
        <taxon>Hypocreomycetidae</taxon>
        <taxon>Hypocreales</taxon>
        <taxon>Ophiocordycipitaceae</taxon>
        <taxon>Purpureocillium</taxon>
    </lineage>
</organism>
<feature type="signal peptide" evidence="1">
    <location>
        <begin position="1"/>
        <end position="18"/>
    </location>
</feature>
<feature type="chain" id="PRO_5040350224" evidence="1">
    <location>
        <begin position="19"/>
        <end position="138"/>
    </location>
</feature>
<reference evidence="2" key="1">
    <citation type="submission" date="2021-11" db="EMBL/GenBank/DDBJ databases">
        <title>Purpureocillium_takamizusanense_genome.</title>
        <authorList>
            <person name="Nguyen N.-H."/>
        </authorList>
    </citation>
    <scope>NUCLEOTIDE SEQUENCE</scope>
    <source>
        <strain evidence="2">PT3</strain>
    </source>
</reference>
<dbReference type="AlphaFoldDB" id="A0A9Q8QHJ2"/>
<protein>
    <submittedName>
        <fullName evidence="2">Uncharacterized protein</fullName>
    </submittedName>
</protein>
<accession>A0A9Q8QHJ2</accession>
<sequence>MNLRLSFLLCVVPTLVLAGNELSKAGVPLPSAFCIDDVLNTFYLGKCYLETQTCNYTIPGAMQSPPTTEELYEAKRCGYPTKQWNLDWRCRTDASACVAWKYFSVAGCGRQPKPEKSGMFSSRSLRIIKKGFREMGLL</sequence>
<dbReference type="Proteomes" id="UP000829364">
    <property type="component" value="Chromosome 4"/>
</dbReference>
<keyword evidence="3" id="KW-1185">Reference proteome</keyword>
<dbReference type="EMBL" id="CP086357">
    <property type="protein sequence ID" value="UNI19362.1"/>
    <property type="molecule type" value="Genomic_DNA"/>
</dbReference>
<proteinExistence type="predicted"/>
<keyword evidence="1" id="KW-0732">Signal</keyword>
<evidence type="ECO:0000313" key="2">
    <source>
        <dbReference type="EMBL" id="UNI19362.1"/>
    </source>
</evidence>